<sequence>MSLPASEFWFSTTVRRNRKSFILANVFLLLIMALVIGALIFFDVPLRSGRVIYFIFYIPFLIAQYFLTGQRLRDFGVTGWLSLLWVIIALLPPPYSGAFSLAFLLVLCAVPGTIGENRYGSDPLQEW</sequence>
<accession>A0A3A8ATY3</accession>
<gene>
    <name evidence="2" type="ORF">D6850_16390</name>
</gene>
<proteinExistence type="predicted"/>
<keyword evidence="3" id="KW-1185">Reference proteome</keyword>
<keyword evidence="1" id="KW-1133">Transmembrane helix</keyword>
<dbReference type="GO" id="GO:0016020">
    <property type="term" value="C:membrane"/>
    <property type="evidence" value="ECO:0007669"/>
    <property type="project" value="InterPro"/>
</dbReference>
<dbReference type="InterPro" id="IPR008523">
    <property type="entry name" value="DUF805"/>
</dbReference>
<dbReference type="Pfam" id="PF05656">
    <property type="entry name" value="DUF805"/>
    <property type="match status" value="1"/>
</dbReference>
<evidence type="ECO:0000313" key="2">
    <source>
        <dbReference type="EMBL" id="RKF13074.1"/>
    </source>
</evidence>
<dbReference type="RefSeq" id="WP_121168687.1">
    <property type="nucleotide sequence ID" value="NZ_RAPE01000005.1"/>
</dbReference>
<dbReference type="AlphaFoldDB" id="A0A3A8ATY3"/>
<evidence type="ECO:0000313" key="3">
    <source>
        <dbReference type="Proteomes" id="UP000281128"/>
    </source>
</evidence>
<organism evidence="2 3">
    <name type="scientific">Roseovarius spongiae</name>
    <dbReference type="NCBI Taxonomy" id="2320272"/>
    <lineage>
        <taxon>Bacteria</taxon>
        <taxon>Pseudomonadati</taxon>
        <taxon>Pseudomonadota</taxon>
        <taxon>Alphaproteobacteria</taxon>
        <taxon>Rhodobacterales</taxon>
        <taxon>Roseobacteraceae</taxon>
        <taxon>Roseovarius</taxon>
    </lineage>
</organism>
<dbReference type="OrthoDB" id="9812349at2"/>
<feature type="transmembrane region" description="Helical" evidence="1">
    <location>
        <begin position="48"/>
        <end position="67"/>
    </location>
</feature>
<name>A0A3A8ATY3_9RHOB</name>
<comment type="caution">
    <text evidence="2">The sequence shown here is derived from an EMBL/GenBank/DDBJ whole genome shotgun (WGS) entry which is preliminary data.</text>
</comment>
<keyword evidence="1" id="KW-0472">Membrane</keyword>
<keyword evidence="1" id="KW-0812">Transmembrane</keyword>
<dbReference type="Proteomes" id="UP000281128">
    <property type="component" value="Unassembled WGS sequence"/>
</dbReference>
<evidence type="ECO:0000256" key="1">
    <source>
        <dbReference type="SAM" id="Phobius"/>
    </source>
</evidence>
<feature type="transmembrane region" description="Helical" evidence="1">
    <location>
        <begin position="21"/>
        <end position="42"/>
    </location>
</feature>
<dbReference type="EMBL" id="RAPE01000005">
    <property type="protein sequence ID" value="RKF13074.1"/>
    <property type="molecule type" value="Genomic_DNA"/>
</dbReference>
<protein>
    <submittedName>
        <fullName evidence="2">DUF805 domain-containing protein</fullName>
    </submittedName>
</protein>
<reference evidence="2 3" key="1">
    <citation type="submission" date="2018-09" db="EMBL/GenBank/DDBJ databases">
        <title>Roseovarius spongiae sp. nov., isolated from a marine sponge.</title>
        <authorList>
            <person name="Zhuang L."/>
            <person name="Luo L."/>
        </authorList>
    </citation>
    <scope>NUCLEOTIDE SEQUENCE [LARGE SCALE GENOMIC DNA]</scope>
    <source>
        <strain evidence="2 3">HN-E21</strain>
    </source>
</reference>